<dbReference type="EMBL" id="MIJD01000107">
    <property type="protein sequence ID" value="OPE54109.1"/>
    <property type="molecule type" value="Genomic_DNA"/>
</dbReference>
<keyword evidence="4" id="KW-1185">Reference proteome</keyword>
<dbReference type="EMBL" id="PDCR01000007">
    <property type="protein sequence ID" value="PEG55256.1"/>
    <property type="molecule type" value="Genomic_DNA"/>
</dbReference>
<reference evidence="1 3" key="1">
    <citation type="submission" date="2016-09" db="EMBL/GenBank/DDBJ databases">
        <title>genome sequences of unsequenced Mycobacteria.</title>
        <authorList>
            <person name="Greninger A.L."/>
            <person name="Jerome K.R."/>
            <person name="Mcnair B."/>
            <person name="Wallis C."/>
            <person name="Fang F."/>
        </authorList>
    </citation>
    <scope>NUCLEOTIDE SEQUENCE [LARGE SCALE GENOMIC DNA]</scope>
    <source>
        <strain evidence="1 3">BM1</strain>
    </source>
</reference>
<evidence type="ECO:0000313" key="4">
    <source>
        <dbReference type="Proteomes" id="UP000220340"/>
    </source>
</evidence>
<dbReference type="Pfam" id="PF19457">
    <property type="entry name" value="DUF5994"/>
    <property type="match status" value="1"/>
</dbReference>
<accession>A0A1Q4H9A8</accession>
<dbReference type="InterPro" id="IPR046036">
    <property type="entry name" value="DUF5994"/>
</dbReference>
<dbReference type="AlphaFoldDB" id="A0A1Q4H9A8"/>
<sequence>MANAVTDCSTTARLALCDHSDRRGTVDGAWWPPDYLLRTALVDLVSVMGLTLGSVRRVLYDPTVFPSAPARIIRGNTAISVDRYSLVSRDTIYVMGTHARNALLYVVPPETAEARAGDLLEKVADAAHPVSVRMLRALASGRLSADGAIG</sequence>
<evidence type="ECO:0000313" key="1">
    <source>
        <dbReference type="EMBL" id="OPE54109.1"/>
    </source>
</evidence>
<organism evidence="2 4">
    <name type="scientific">Mycolicibacterium diernhoferi</name>
    <dbReference type="NCBI Taxonomy" id="1801"/>
    <lineage>
        <taxon>Bacteria</taxon>
        <taxon>Bacillati</taxon>
        <taxon>Actinomycetota</taxon>
        <taxon>Actinomycetes</taxon>
        <taxon>Mycobacteriales</taxon>
        <taxon>Mycobacteriaceae</taxon>
        <taxon>Mycolicibacterium</taxon>
    </lineage>
</organism>
<dbReference type="RefSeq" id="WP_073857937.1">
    <property type="nucleotide sequence ID" value="NZ_BAAATC010000004.1"/>
</dbReference>
<dbReference type="STRING" id="1801.BRW64_18700"/>
<dbReference type="Proteomes" id="UP000220340">
    <property type="component" value="Unassembled WGS sequence"/>
</dbReference>
<gene>
    <name evidence="1" type="ORF">BV510_12060</name>
    <name evidence="2" type="ORF">CRI78_06700</name>
</gene>
<evidence type="ECO:0000313" key="2">
    <source>
        <dbReference type="EMBL" id="PEG55256.1"/>
    </source>
</evidence>
<name>A0A1Q4H9A8_9MYCO</name>
<evidence type="ECO:0000313" key="3">
    <source>
        <dbReference type="Proteomes" id="UP000191039"/>
    </source>
</evidence>
<reference evidence="2 4" key="2">
    <citation type="submission" date="2017-10" db="EMBL/GenBank/DDBJ databases">
        <title>The new phylogeny of genus Mycobacterium.</title>
        <authorList>
            <person name="Tortoli E."/>
            <person name="Trovato A."/>
            <person name="Cirillo D.M."/>
        </authorList>
    </citation>
    <scope>NUCLEOTIDE SEQUENCE [LARGE SCALE GENOMIC DNA]</scope>
    <source>
        <strain evidence="2 4">IP141170001</strain>
    </source>
</reference>
<dbReference type="OrthoDB" id="3785441at2"/>
<proteinExistence type="predicted"/>
<comment type="caution">
    <text evidence="2">The sequence shown here is derived from an EMBL/GenBank/DDBJ whole genome shotgun (WGS) entry which is preliminary data.</text>
</comment>
<protein>
    <submittedName>
        <fullName evidence="2">Uncharacterized protein</fullName>
    </submittedName>
</protein>
<dbReference type="Proteomes" id="UP000191039">
    <property type="component" value="Unassembled WGS sequence"/>
</dbReference>